<reference evidence="2 3" key="1">
    <citation type="submission" date="2018-11" db="EMBL/GenBank/DDBJ databases">
        <title>Aerococcus sp. SJQ22, whole genome shotgun sequence.</title>
        <authorList>
            <person name="Sun L."/>
            <person name="Gao X."/>
            <person name="Chen W."/>
            <person name="Huang K."/>
        </authorList>
    </citation>
    <scope>NUCLEOTIDE SEQUENCE [LARGE SCALE GENOMIC DNA]</scope>
    <source>
        <strain evidence="2 3">SJQ22</strain>
    </source>
</reference>
<dbReference type="Proteomes" id="UP000273977">
    <property type="component" value="Unassembled WGS sequence"/>
</dbReference>
<sequence length="187" mass="19806">MRNIQRIITIVSFLSVFSFGIPQIKAASNSETATTNVSFTILPGDFNVAADPKITFNNVTADASGTIKAASPFHLALTDFSGKQNAWDVTAHHSGFKLAGTDQDIEDGHIHMTNATVVGKNTDHAPIAPSNITINKTHTRVVTADQSTASGKWSVDWAADNIAIQMSDASAQSLDQGANMQPKLPGS</sequence>
<dbReference type="InterPro" id="IPR027994">
    <property type="entry name" value="WxL_dom"/>
</dbReference>
<protein>
    <recommendedName>
        <fullName evidence="1">WxL domain-containing protein</fullName>
    </recommendedName>
</protein>
<comment type="caution">
    <text evidence="2">The sequence shown here is derived from an EMBL/GenBank/DDBJ whole genome shotgun (WGS) entry which is preliminary data.</text>
</comment>
<evidence type="ECO:0000313" key="3">
    <source>
        <dbReference type="Proteomes" id="UP000273977"/>
    </source>
</evidence>
<dbReference type="Pfam" id="PF13731">
    <property type="entry name" value="WxL"/>
    <property type="match status" value="1"/>
</dbReference>
<keyword evidence="3" id="KW-1185">Reference proteome</keyword>
<organism evidence="2 3">
    <name type="scientific">Aerococcus agrisoli</name>
    <dbReference type="NCBI Taxonomy" id="2487350"/>
    <lineage>
        <taxon>Bacteria</taxon>
        <taxon>Bacillati</taxon>
        <taxon>Bacillota</taxon>
        <taxon>Bacilli</taxon>
        <taxon>Lactobacillales</taxon>
        <taxon>Aerococcaceae</taxon>
        <taxon>Aerococcus</taxon>
    </lineage>
</organism>
<dbReference type="EMBL" id="RKMG01000010">
    <property type="protein sequence ID" value="RPA60725.1"/>
    <property type="molecule type" value="Genomic_DNA"/>
</dbReference>
<dbReference type="RefSeq" id="WP_123779804.1">
    <property type="nucleotide sequence ID" value="NZ_RKMG01000010.1"/>
</dbReference>
<evidence type="ECO:0000259" key="1">
    <source>
        <dbReference type="Pfam" id="PF13731"/>
    </source>
</evidence>
<accession>A0A3N4GEV1</accession>
<name>A0A3N4GEV1_9LACT</name>
<evidence type="ECO:0000313" key="2">
    <source>
        <dbReference type="EMBL" id="RPA60725.1"/>
    </source>
</evidence>
<proteinExistence type="predicted"/>
<feature type="domain" description="WxL" evidence="1">
    <location>
        <begin position="13"/>
        <end position="163"/>
    </location>
</feature>
<dbReference type="AlphaFoldDB" id="A0A3N4GEV1"/>
<gene>
    <name evidence="2" type="ORF">EF384_04575</name>
</gene>